<dbReference type="Pfam" id="PF00560">
    <property type="entry name" value="LRR_1"/>
    <property type="match status" value="1"/>
</dbReference>
<proteinExistence type="inferred from homology"/>
<dbReference type="PROSITE" id="PS51450">
    <property type="entry name" value="LRR"/>
    <property type="match status" value="2"/>
</dbReference>
<dbReference type="PANTHER" id="PTHR48051">
    <property type="match status" value="1"/>
</dbReference>
<dbReference type="InterPro" id="IPR032675">
    <property type="entry name" value="LRR_dom_sf"/>
</dbReference>
<dbReference type="InterPro" id="IPR015917">
    <property type="entry name" value="Pept_C14A"/>
</dbReference>
<evidence type="ECO:0000256" key="3">
    <source>
        <dbReference type="ARBA" id="ARBA00022737"/>
    </source>
</evidence>
<dbReference type="InterPro" id="IPR011600">
    <property type="entry name" value="Pept_C14_caspase"/>
</dbReference>
<keyword evidence="8" id="KW-1185">Reference proteome</keyword>
<dbReference type="GO" id="GO:0006508">
    <property type="term" value="P:proteolysis"/>
    <property type="evidence" value="ECO:0007669"/>
    <property type="project" value="InterPro"/>
</dbReference>
<dbReference type="InterPro" id="IPR001611">
    <property type="entry name" value="Leu-rich_rpt"/>
</dbReference>
<gene>
    <name evidence="7" type="ORF">BSL78_26141</name>
</gene>
<name>A0A2G8JMU9_STIJA</name>
<dbReference type="InterPro" id="IPR001309">
    <property type="entry name" value="Pept_C14_p20"/>
</dbReference>
<evidence type="ECO:0000259" key="5">
    <source>
        <dbReference type="PROSITE" id="PS50207"/>
    </source>
</evidence>
<dbReference type="InterPro" id="IPR029030">
    <property type="entry name" value="Caspase-like_dom_sf"/>
</dbReference>
<evidence type="ECO:0000256" key="4">
    <source>
        <dbReference type="RuleBase" id="RU003971"/>
    </source>
</evidence>
<accession>A0A2G8JMU9</accession>
<evidence type="ECO:0000313" key="7">
    <source>
        <dbReference type="EMBL" id="PIK37025.1"/>
    </source>
</evidence>
<dbReference type="Pfam" id="PF00656">
    <property type="entry name" value="Peptidase_C14"/>
    <property type="match status" value="1"/>
</dbReference>
<evidence type="ECO:0000256" key="1">
    <source>
        <dbReference type="ARBA" id="ARBA00010134"/>
    </source>
</evidence>
<comment type="similarity">
    <text evidence="1 4">Belongs to the peptidase C14A family.</text>
</comment>
<dbReference type="InterPro" id="IPR003591">
    <property type="entry name" value="Leu-rich_rpt_typical-subtyp"/>
</dbReference>
<keyword evidence="3" id="KW-0677">Repeat</keyword>
<feature type="domain" description="Caspase family p20" evidence="6">
    <location>
        <begin position="276"/>
        <end position="411"/>
    </location>
</feature>
<dbReference type="EMBL" id="MRZV01001573">
    <property type="protein sequence ID" value="PIK37025.1"/>
    <property type="molecule type" value="Genomic_DNA"/>
</dbReference>
<dbReference type="InterPro" id="IPR002138">
    <property type="entry name" value="Pept_C14_p10"/>
</dbReference>
<dbReference type="PANTHER" id="PTHR48051:SF54">
    <property type="entry name" value="LEUCINE-RICH REPEAT-CONTAINING PROTEIN"/>
    <property type="match status" value="1"/>
</dbReference>
<evidence type="ECO:0000313" key="8">
    <source>
        <dbReference type="Proteomes" id="UP000230750"/>
    </source>
</evidence>
<dbReference type="STRING" id="307972.A0A2G8JMU9"/>
<dbReference type="AlphaFoldDB" id="A0A2G8JMU9"/>
<dbReference type="InterPro" id="IPR050216">
    <property type="entry name" value="LRR_domain-containing"/>
</dbReference>
<sequence length="555" mass="63520">MARHGKLALSFDGLAIEPYRGSSLELRLDLNYRNLQKLPDDVLKLKDLQWLNLNVNRLRELPFELQYLKSLKWLYLESNSFDSFPLVLCQLRELFRLYLASNNLNRIPSQINQMINLRFLDLSDNSFTEFPLEICTSSLVHLEKIFFDGNDLSSLPSQISYLRGLKTLWIGNNNLEWLPQSLCDLEHLEDLKLTDNPLRTLPAYLGTNATKLKKLHWDGCPLIFPISESLEKEGTEGLRKSQREINSRAERKKFVEFRKDSKDSEEKPCYAMRTRPRGIAVIIDNLCDLEALSNGENDRESPAKSARATSSTVESVTESTNALRSVLTKLGLNVRVMRGLMSLDIISALRFVSLEDHSYFDCLIICILSKGSNGRVKGPDGISVNVDQLTDIFSRSNCPTLADKPKLFFLQILEHENGKARKDDRSLRKEKETESIPSGVERKKINPLNDNRLIPNDSDFLLTFAFVPQNAICSGEESVYKFYVEKLFILLEKYARKLNLLDILTTVHAEVRKKRIRTKNGYDVTSIDPIIQSSLKYNLYLSIHTSGTESRTKNN</sequence>
<dbReference type="GO" id="GO:0005737">
    <property type="term" value="C:cytoplasm"/>
    <property type="evidence" value="ECO:0007669"/>
    <property type="project" value="TreeGrafter"/>
</dbReference>
<comment type="caution">
    <text evidence="7">The sequence shown here is derived from an EMBL/GenBank/DDBJ whole genome shotgun (WGS) entry which is preliminary data.</text>
</comment>
<dbReference type="SMART" id="SM00369">
    <property type="entry name" value="LRR_TYP"/>
    <property type="match status" value="7"/>
</dbReference>
<dbReference type="GO" id="GO:0004197">
    <property type="term" value="F:cysteine-type endopeptidase activity"/>
    <property type="evidence" value="ECO:0007669"/>
    <property type="project" value="InterPro"/>
</dbReference>
<dbReference type="Gene3D" id="3.40.50.1460">
    <property type="match status" value="1"/>
</dbReference>
<dbReference type="SUPFAM" id="SSF52058">
    <property type="entry name" value="L domain-like"/>
    <property type="match status" value="1"/>
</dbReference>
<dbReference type="PROSITE" id="PS50207">
    <property type="entry name" value="CASPASE_P10"/>
    <property type="match status" value="1"/>
</dbReference>
<dbReference type="OrthoDB" id="676979at2759"/>
<dbReference type="SMART" id="SM00115">
    <property type="entry name" value="CASc"/>
    <property type="match status" value="1"/>
</dbReference>
<evidence type="ECO:0000259" key="6">
    <source>
        <dbReference type="PROSITE" id="PS50208"/>
    </source>
</evidence>
<reference evidence="7 8" key="1">
    <citation type="journal article" date="2017" name="PLoS Biol.">
        <title>The sea cucumber genome provides insights into morphological evolution and visceral regeneration.</title>
        <authorList>
            <person name="Zhang X."/>
            <person name="Sun L."/>
            <person name="Yuan J."/>
            <person name="Sun Y."/>
            <person name="Gao Y."/>
            <person name="Zhang L."/>
            <person name="Li S."/>
            <person name="Dai H."/>
            <person name="Hamel J.F."/>
            <person name="Liu C."/>
            <person name="Yu Y."/>
            <person name="Liu S."/>
            <person name="Lin W."/>
            <person name="Guo K."/>
            <person name="Jin S."/>
            <person name="Xu P."/>
            <person name="Storey K.B."/>
            <person name="Huan P."/>
            <person name="Zhang T."/>
            <person name="Zhou Y."/>
            <person name="Zhang J."/>
            <person name="Lin C."/>
            <person name="Li X."/>
            <person name="Xing L."/>
            <person name="Huo D."/>
            <person name="Sun M."/>
            <person name="Wang L."/>
            <person name="Mercier A."/>
            <person name="Li F."/>
            <person name="Yang H."/>
            <person name="Xiang J."/>
        </authorList>
    </citation>
    <scope>NUCLEOTIDE SEQUENCE [LARGE SCALE GENOMIC DNA]</scope>
    <source>
        <strain evidence="7">Shaxun</strain>
        <tissue evidence="7">Muscle</tissue>
    </source>
</reference>
<dbReference type="PROSITE" id="PS50208">
    <property type="entry name" value="CASPASE_P20"/>
    <property type="match status" value="1"/>
</dbReference>
<protein>
    <submittedName>
        <fullName evidence="7">Putative PH domain leucine-rich repeat-containing protein phosphatase 2-like</fullName>
    </submittedName>
</protein>
<dbReference type="SMR" id="A0A2G8JMU9"/>
<keyword evidence="2" id="KW-0433">Leucine-rich repeat</keyword>
<dbReference type="SUPFAM" id="SSF52129">
    <property type="entry name" value="Caspase-like"/>
    <property type="match status" value="1"/>
</dbReference>
<dbReference type="Pfam" id="PF13855">
    <property type="entry name" value="LRR_8"/>
    <property type="match status" value="1"/>
</dbReference>
<organism evidence="7 8">
    <name type="scientific">Stichopus japonicus</name>
    <name type="common">Sea cucumber</name>
    <dbReference type="NCBI Taxonomy" id="307972"/>
    <lineage>
        <taxon>Eukaryota</taxon>
        <taxon>Metazoa</taxon>
        <taxon>Echinodermata</taxon>
        <taxon>Eleutherozoa</taxon>
        <taxon>Echinozoa</taxon>
        <taxon>Holothuroidea</taxon>
        <taxon>Aspidochirotacea</taxon>
        <taxon>Aspidochirotida</taxon>
        <taxon>Stichopodidae</taxon>
        <taxon>Apostichopus</taxon>
    </lineage>
</organism>
<feature type="domain" description="Caspase family p10" evidence="5">
    <location>
        <begin position="482"/>
        <end position="543"/>
    </location>
</feature>
<dbReference type="Gene3D" id="3.80.10.10">
    <property type="entry name" value="Ribonuclease Inhibitor"/>
    <property type="match status" value="2"/>
</dbReference>
<dbReference type="Proteomes" id="UP000230750">
    <property type="component" value="Unassembled WGS sequence"/>
</dbReference>
<evidence type="ECO:0000256" key="2">
    <source>
        <dbReference type="ARBA" id="ARBA00022614"/>
    </source>
</evidence>